<dbReference type="Pfam" id="PF01074">
    <property type="entry name" value="Glyco_hydro_38N"/>
    <property type="match status" value="1"/>
</dbReference>
<keyword evidence="8" id="KW-0325">Glycoprotein</keyword>
<dbReference type="InterPro" id="IPR011330">
    <property type="entry name" value="Glyco_hydro/deAcase_b/a-brl"/>
</dbReference>
<reference evidence="13" key="1">
    <citation type="submission" date="2011-02" db="EMBL/GenBank/DDBJ databases">
        <title>The Genome Sequence of Capsaspora owczarzaki ATCC 30864.</title>
        <authorList>
            <person name="Russ C."/>
            <person name="Cuomo C."/>
            <person name="Burger G."/>
            <person name="Gray M.W."/>
            <person name="Holland P.W.H."/>
            <person name="King N."/>
            <person name="Lang F.B.F."/>
            <person name="Roger A.J."/>
            <person name="Ruiz-Trillo I."/>
            <person name="Young S.K."/>
            <person name="Zeng Q."/>
            <person name="Gargeya S."/>
            <person name="Alvarado L."/>
            <person name="Berlin A."/>
            <person name="Chapman S.B."/>
            <person name="Chen Z."/>
            <person name="Freedman E."/>
            <person name="Gellesch M."/>
            <person name="Goldberg J."/>
            <person name="Griggs A."/>
            <person name="Gujja S."/>
            <person name="Heilman E."/>
            <person name="Heiman D."/>
            <person name="Howarth C."/>
            <person name="Mehta T."/>
            <person name="Neiman D."/>
            <person name="Pearson M."/>
            <person name="Roberts A."/>
            <person name="Saif S."/>
            <person name="Shea T."/>
            <person name="Shenoy N."/>
            <person name="Sisk P."/>
            <person name="Stolte C."/>
            <person name="Sykes S."/>
            <person name="White J."/>
            <person name="Yandava C."/>
            <person name="Haas B."/>
            <person name="Nusbaum C."/>
            <person name="Birren B."/>
        </authorList>
    </citation>
    <scope>NUCLEOTIDE SEQUENCE</scope>
    <source>
        <strain evidence="13">ATCC 30864</strain>
    </source>
</reference>
<dbReference type="Gene3D" id="2.60.40.1180">
    <property type="entry name" value="Golgi alpha-mannosidase II"/>
    <property type="match status" value="1"/>
</dbReference>
<dbReference type="InterPro" id="IPR041147">
    <property type="entry name" value="GH38_C"/>
</dbReference>
<comment type="catalytic activity">
    <reaction evidence="1">
        <text>Hydrolysis of terminal, non-reducing alpha-D-mannose residues in alpha-D-mannosides.</text>
        <dbReference type="EC" id="3.2.1.24"/>
    </reaction>
</comment>
<dbReference type="GO" id="GO:0005764">
    <property type="term" value="C:lysosome"/>
    <property type="evidence" value="ECO:0007669"/>
    <property type="project" value="TreeGrafter"/>
</dbReference>
<dbReference type="EC" id="3.2.1.-" evidence="10"/>
<evidence type="ECO:0000259" key="11">
    <source>
        <dbReference type="SMART" id="SM00872"/>
    </source>
</evidence>
<dbReference type="STRING" id="595528.A0A0D2WP12"/>
<dbReference type="eggNOG" id="KOG1959">
    <property type="taxonomic scope" value="Eukaryota"/>
</dbReference>
<evidence type="ECO:0000256" key="4">
    <source>
        <dbReference type="ARBA" id="ARBA00022723"/>
    </source>
</evidence>
<evidence type="ECO:0000256" key="1">
    <source>
        <dbReference type="ARBA" id="ARBA00000365"/>
    </source>
</evidence>
<dbReference type="FunFam" id="1.20.1270.50:FF:000003">
    <property type="entry name" value="Alpha-mannosidase"/>
    <property type="match status" value="1"/>
</dbReference>
<keyword evidence="10" id="KW-0732">Signal</keyword>
<dbReference type="Pfam" id="PF07748">
    <property type="entry name" value="Glyco_hydro_38C"/>
    <property type="match status" value="1"/>
</dbReference>
<dbReference type="OrthoDB" id="2016903at2759"/>
<evidence type="ECO:0000313" key="12">
    <source>
        <dbReference type="EMBL" id="KJE92298.1"/>
    </source>
</evidence>
<dbReference type="Pfam" id="PF09261">
    <property type="entry name" value="Alpha-mann_mid"/>
    <property type="match status" value="1"/>
</dbReference>
<dbReference type="PhylomeDB" id="A0A0D2WP12"/>
<dbReference type="InParanoid" id="A0A0D2WP12"/>
<evidence type="ECO:0000256" key="6">
    <source>
        <dbReference type="ARBA" id="ARBA00022833"/>
    </source>
</evidence>
<dbReference type="InterPro" id="IPR013780">
    <property type="entry name" value="Glyco_hydro_b"/>
</dbReference>
<evidence type="ECO:0000256" key="3">
    <source>
        <dbReference type="ARBA" id="ARBA00012752"/>
    </source>
</evidence>
<dbReference type="Proteomes" id="UP000008743">
    <property type="component" value="Unassembled WGS sequence"/>
</dbReference>
<dbReference type="Pfam" id="PF17677">
    <property type="entry name" value="Glyco_hydro38C2"/>
    <property type="match status" value="1"/>
</dbReference>
<dbReference type="InterPro" id="IPR028995">
    <property type="entry name" value="Glyco_hydro_57/38_cen_sf"/>
</dbReference>
<dbReference type="InterPro" id="IPR015341">
    <property type="entry name" value="Glyco_hydro_38_cen"/>
</dbReference>
<evidence type="ECO:0000313" key="13">
    <source>
        <dbReference type="Proteomes" id="UP000008743"/>
    </source>
</evidence>
<sequence>MTLRSAVFVAVCIFAALATCSLALPARSAPKYNTSGGPMAGKLNVHLVAHTHDDVGWLKNPDQYYAGLNNSIQDAKVQFVLDTVMQELELNPDRKFIYVEIYFFSRWWQEQDEDTQKRVKEYVQQGRLEFINGGIVMSDEAATHYVATIDQMTLGHRFLLNTFGVKPRIGWHIDPFGHSNEFASLFAQMSFDGFFFGRIDYQDKDRRLKDKDMEMIWRGSSSLGAASEIFAGVNYNGYNPPDGFCFDQYCGDDSIQDDFRLEDVNVEERVNDFVAACLDQAQHYRTNNIQLTMGSDFQYSNARLWFKNLDKLIHYVNADGRVNVFYSTPSIYLDSLHAANLTWSYKTDDFFPYADGPHAYWTGYFTSRIALKGFERTSSAFLQSCKQLEAVRGHSNLANSEQLNLAVAVLQHHDGVSGTSKQHVAYDYARRVSEGLSECETVINRALGDLTFVSGPSVTEFVQCPLLNVSICAMSETSANFTLVVYNPVGFARAHLPRFPVPFGSYAVYDEKGLVIPSQVVSMPFETQRLRAEILGEEAAAAANYLLVFAVPTTGFGFATYFVNRTSGPNGEDVALETAAVEKIRSAEEFIDTGAESFAPKADVTMENQNVIVTFDGNTGRLKSLTNKISQISSAVTQDFFYYNSSWGTSDDEQASGAYIFRPNRTAVFPVNAAPIGVTVVRGSVFQEVRQVFSNWVTQIVRLYDGDNDVEFEYTIGPIPYDIPEGKEVITRFSSDLASGGTFYTDANGREMQRRDLNYRPTWKLNVTEPVAGNYYPVNSRIHTIDKTNNRQLSILTDRSMGGSSLADGQLELMVHRRLFYDDSRGVGEPLNETGLLGTGLVIRGIMYVTLETAALSPRAVHPSAVLIAHPVAMALAPLSTDVATYVANHVTSWTALDSPLPPNIHLLTFEILPYGPSHLEVLLRLEHFYEVNEDTKYSGPVTLDLSTLFDPSVLTVTSAVEYNLSANQRSSQVSRLQWSHTAVAENKAQEAFFKSIDAGISVTLQPMQIRTFQLSITRV</sequence>
<dbReference type="SUPFAM" id="SSF88713">
    <property type="entry name" value="Glycoside hydrolase/deacetylase"/>
    <property type="match status" value="1"/>
</dbReference>
<comment type="similarity">
    <text evidence="2 10">Belongs to the glycosyl hydrolase 38 family.</text>
</comment>
<dbReference type="GO" id="GO:0006013">
    <property type="term" value="P:mannose metabolic process"/>
    <property type="evidence" value="ECO:0007669"/>
    <property type="project" value="InterPro"/>
</dbReference>
<dbReference type="Gene3D" id="2.70.98.30">
    <property type="entry name" value="Golgi alpha-mannosidase II, domain 4"/>
    <property type="match status" value="1"/>
</dbReference>
<dbReference type="FunFam" id="3.20.110.10:FF:000001">
    <property type="entry name" value="Alpha-mannosidase"/>
    <property type="match status" value="1"/>
</dbReference>
<dbReference type="InterPro" id="IPR050843">
    <property type="entry name" value="Glycosyl_Hydrlase_38"/>
</dbReference>
<dbReference type="InterPro" id="IPR027291">
    <property type="entry name" value="Glyco_hydro_38_N_sf"/>
</dbReference>
<dbReference type="InterPro" id="IPR011013">
    <property type="entry name" value="Gal_mutarotase_sf_dom"/>
</dbReference>
<dbReference type="Gene3D" id="1.20.1270.50">
    <property type="entry name" value="Glycoside hydrolase family 38, central domain"/>
    <property type="match status" value="2"/>
</dbReference>
<dbReference type="PANTHER" id="PTHR11607">
    <property type="entry name" value="ALPHA-MANNOSIDASE"/>
    <property type="match status" value="1"/>
</dbReference>
<dbReference type="FunFam" id="2.70.98.30:FF:000003">
    <property type="entry name" value="Alpha-mannosidase"/>
    <property type="match status" value="1"/>
</dbReference>
<evidence type="ECO:0000256" key="7">
    <source>
        <dbReference type="ARBA" id="ARBA00023157"/>
    </source>
</evidence>
<dbReference type="InterPro" id="IPR000602">
    <property type="entry name" value="Glyco_hydro_38_N"/>
</dbReference>
<dbReference type="InterPro" id="IPR011682">
    <property type="entry name" value="Glyco_hydro_38_C"/>
</dbReference>
<dbReference type="FunFam" id="1.20.1270.50:FF:000002">
    <property type="entry name" value="Alpha-mannosidase"/>
    <property type="match status" value="1"/>
</dbReference>
<dbReference type="SUPFAM" id="SSF88688">
    <property type="entry name" value="Families 57/38 glycoside transferase middle domain"/>
    <property type="match status" value="1"/>
</dbReference>
<dbReference type="RefSeq" id="XP_004364138.2">
    <property type="nucleotide sequence ID" value="XM_004364081.2"/>
</dbReference>
<dbReference type="InterPro" id="IPR037094">
    <property type="entry name" value="Glyco_hydro_38_cen_sf"/>
</dbReference>
<evidence type="ECO:0000256" key="10">
    <source>
        <dbReference type="RuleBase" id="RU361199"/>
    </source>
</evidence>
<comment type="cofactor">
    <cofactor evidence="10">
        <name>Zn(2+)</name>
        <dbReference type="ChEBI" id="CHEBI:29105"/>
    </cofactor>
    <text evidence="10">Binds 1 zinc ion per subunit.</text>
</comment>
<proteinExistence type="inferred from homology"/>
<evidence type="ECO:0000256" key="2">
    <source>
        <dbReference type="ARBA" id="ARBA00009792"/>
    </source>
</evidence>
<keyword evidence="6 10" id="KW-0862">Zinc</keyword>
<keyword evidence="7" id="KW-1015">Disulfide bond</keyword>
<keyword evidence="9 10" id="KW-0326">Glycosidase</keyword>
<dbReference type="PANTHER" id="PTHR11607:SF3">
    <property type="entry name" value="LYSOSOMAL ALPHA-MANNOSIDASE"/>
    <property type="match status" value="1"/>
</dbReference>
<evidence type="ECO:0000256" key="8">
    <source>
        <dbReference type="ARBA" id="ARBA00023180"/>
    </source>
</evidence>
<feature type="chain" id="PRO_5017855822" description="Alpha-mannosidase" evidence="10">
    <location>
        <begin position="24"/>
        <end position="1020"/>
    </location>
</feature>
<keyword evidence="13" id="KW-1185">Reference proteome</keyword>
<dbReference type="SUPFAM" id="SSF74650">
    <property type="entry name" value="Galactose mutarotase-like"/>
    <property type="match status" value="1"/>
</dbReference>
<feature type="signal peptide" evidence="10">
    <location>
        <begin position="1"/>
        <end position="23"/>
    </location>
</feature>
<dbReference type="EMBL" id="KE346363">
    <property type="protein sequence ID" value="KJE92298.1"/>
    <property type="molecule type" value="Genomic_DNA"/>
</dbReference>
<dbReference type="GO" id="GO:0046872">
    <property type="term" value="F:metal ion binding"/>
    <property type="evidence" value="ECO:0007669"/>
    <property type="project" value="UniProtKB-KW"/>
</dbReference>
<protein>
    <recommendedName>
        <fullName evidence="3 10">Alpha-mannosidase</fullName>
        <ecNumber evidence="10">3.2.1.-</ecNumber>
    </recommendedName>
</protein>
<dbReference type="AlphaFoldDB" id="A0A0D2WP12"/>
<dbReference type="CDD" id="cd10810">
    <property type="entry name" value="GH38N_AMII_LAM_like"/>
    <property type="match status" value="1"/>
</dbReference>
<keyword evidence="5 10" id="KW-0378">Hydrolase</keyword>
<accession>A0A0D2WP12</accession>
<dbReference type="GO" id="GO:0004559">
    <property type="term" value="F:alpha-mannosidase activity"/>
    <property type="evidence" value="ECO:0007669"/>
    <property type="project" value="UniProtKB-EC"/>
</dbReference>
<evidence type="ECO:0000256" key="9">
    <source>
        <dbReference type="ARBA" id="ARBA00023295"/>
    </source>
</evidence>
<dbReference type="Gene3D" id="2.60.40.1360">
    <property type="match status" value="1"/>
</dbReference>
<keyword evidence="4 10" id="KW-0479">Metal-binding</keyword>
<organism evidence="12 13">
    <name type="scientific">Capsaspora owczarzaki (strain ATCC 30864)</name>
    <dbReference type="NCBI Taxonomy" id="595528"/>
    <lineage>
        <taxon>Eukaryota</taxon>
        <taxon>Filasterea</taxon>
        <taxon>Capsaspora</taxon>
    </lineage>
</organism>
<feature type="domain" description="Glycoside hydrolase family 38 central" evidence="11">
    <location>
        <begin position="359"/>
        <end position="432"/>
    </location>
</feature>
<evidence type="ECO:0000256" key="5">
    <source>
        <dbReference type="ARBA" id="ARBA00022801"/>
    </source>
</evidence>
<name>A0A0D2WP12_CAPO3</name>
<dbReference type="SMART" id="SM00872">
    <property type="entry name" value="Alpha-mann_mid"/>
    <property type="match status" value="1"/>
</dbReference>
<gene>
    <name evidence="12" type="ORF">CAOG_003299</name>
</gene>
<dbReference type="Gene3D" id="3.20.110.10">
    <property type="entry name" value="Glycoside hydrolase 38, N terminal domain"/>
    <property type="match status" value="1"/>
</dbReference>
<dbReference type="GO" id="GO:0030246">
    <property type="term" value="F:carbohydrate binding"/>
    <property type="evidence" value="ECO:0007669"/>
    <property type="project" value="InterPro"/>
</dbReference>